<keyword evidence="4" id="KW-0378">Hydrolase</keyword>
<reference evidence="8 9" key="1">
    <citation type="submission" date="2019-06" db="EMBL/GenBank/DDBJ databases">
        <title>Genomic Encyclopedia of Type Strains, Phase IV (KMG-V): Genome sequencing to study the core and pangenomes of soil and plant-associated prokaryotes.</title>
        <authorList>
            <person name="Whitman W."/>
        </authorList>
    </citation>
    <scope>NUCLEOTIDE SEQUENCE [LARGE SCALE GENOMIC DNA]</scope>
    <source>
        <strain evidence="8 9">BR 11622</strain>
    </source>
</reference>
<feature type="signal peptide" evidence="7">
    <location>
        <begin position="1"/>
        <end position="24"/>
    </location>
</feature>
<evidence type="ECO:0000313" key="8">
    <source>
        <dbReference type="EMBL" id="TWB45840.1"/>
    </source>
</evidence>
<evidence type="ECO:0000256" key="4">
    <source>
        <dbReference type="ARBA" id="ARBA00022801"/>
    </source>
</evidence>
<dbReference type="Gene3D" id="1.10.575.10">
    <property type="entry name" value="P1 Nuclease"/>
    <property type="match status" value="1"/>
</dbReference>
<dbReference type="GO" id="GO:0006308">
    <property type="term" value="P:DNA catabolic process"/>
    <property type="evidence" value="ECO:0007669"/>
    <property type="project" value="InterPro"/>
</dbReference>
<dbReference type="Proteomes" id="UP000315751">
    <property type="component" value="Unassembled WGS sequence"/>
</dbReference>
<keyword evidence="7" id="KW-0732">Signal</keyword>
<dbReference type="PANTHER" id="PTHR33146:SF26">
    <property type="entry name" value="ENDONUCLEASE 4"/>
    <property type="match status" value="1"/>
</dbReference>
<feature type="chain" id="PRO_5022046456" evidence="7">
    <location>
        <begin position="25"/>
        <end position="324"/>
    </location>
</feature>
<dbReference type="GO" id="GO:0003676">
    <property type="term" value="F:nucleic acid binding"/>
    <property type="evidence" value="ECO:0007669"/>
    <property type="project" value="InterPro"/>
</dbReference>
<proteinExistence type="predicted"/>
<evidence type="ECO:0000256" key="5">
    <source>
        <dbReference type="ARBA" id="ARBA00023157"/>
    </source>
</evidence>
<dbReference type="Pfam" id="PF02265">
    <property type="entry name" value="S1-P1_nuclease"/>
    <property type="match status" value="1"/>
</dbReference>
<dbReference type="OrthoDB" id="267579at2"/>
<dbReference type="GO" id="GO:0046872">
    <property type="term" value="F:metal ion binding"/>
    <property type="evidence" value="ECO:0007669"/>
    <property type="project" value="UniProtKB-KW"/>
</dbReference>
<protein>
    <submittedName>
        <fullName evidence="8">S1/P1 nuclease</fullName>
    </submittedName>
</protein>
<dbReference type="InterPro" id="IPR003154">
    <property type="entry name" value="S1/P1nuclease"/>
</dbReference>
<dbReference type="RefSeq" id="WP_145729096.1">
    <property type="nucleotide sequence ID" value="NZ_VITR01000001.1"/>
</dbReference>
<keyword evidence="9" id="KW-1185">Reference proteome</keyword>
<dbReference type="EMBL" id="VITR01000001">
    <property type="protein sequence ID" value="TWB45840.1"/>
    <property type="molecule type" value="Genomic_DNA"/>
</dbReference>
<dbReference type="AlphaFoldDB" id="A0A560HL01"/>
<dbReference type="SUPFAM" id="SSF48537">
    <property type="entry name" value="Phospholipase C/P1 nuclease"/>
    <property type="match status" value="1"/>
</dbReference>
<dbReference type="InterPro" id="IPR008947">
    <property type="entry name" value="PLipase_C/P1_nuclease_dom_sf"/>
</dbReference>
<keyword evidence="3" id="KW-0255">Endonuclease</keyword>
<dbReference type="GO" id="GO:0016788">
    <property type="term" value="F:hydrolase activity, acting on ester bonds"/>
    <property type="evidence" value="ECO:0007669"/>
    <property type="project" value="InterPro"/>
</dbReference>
<evidence type="ECO:0000256" key="2">
    <source>
        <dbReference type="ARBA" id="ARBA00022723"/>
    </source>
</evidence>
<keyword evidence="1" id="KW-0540">Nuclease</keyword>
<evidence type="ECO:0000256" key="7">
    <source>
        <dbReference type="SAM" id="SignalP"/>
    </source>
</evidence>
<evidence type="ECO:0000313" key="9">
    <source>
        <dbReference type="Proteomes" id="UP000315751"/>
    </source>
</evidence>
<dbReference type="GO" id="GO:0004519">
    <property type="term" value="F:endonuclease activity"/>
    <property type="evidence" value="ECO:0007669"/>
    <property type="project" value="UniProtKB-KW"/>
</dbReference>
<gene>
    <name evidence="8" type="ORF">FBZ90_101175</name>
</gene>
<keyword evidence="6" id="KW-0325">Glycoprotein</keyword>
<organism evidence="8 9">
    <name type="scientific">Nitrospirillum amazonense</name>
    <dbReference type="NCBI Taxonomy" id="28077"/>
    <lineage>
        <taxon>Bacteria</taxon>
        <taxon>Pseudomonadati</taxon>
        <taxon>Pseudomonadota</taxon>
        <taxon>Alphaproteobacteria</taxon>
        <taxon>Rhodospirillales</taxon>
        <taxon>Azospirillaceae</taxon>
        <taxon>Nitrospirillum</taxon>
    </lineage>
</organism>
<sequence length="324" mass="34657">MRTFRLIARAVCATTVGFSVPALAWGPEGHTVIARVATESLNTQAAADLQWIISVGVPALNAQIQQKYGAKCQINSSDPWGEVPDYRTDHDQHTNLANWADCYRYLDASTKGWHYNDIPLGENPAGILNANGQKWCTGPESCASVALADNLHKLAVPGQSPADLAKALAFVVHIVGDMHQPLHEEDNGDTGGNDVLVISDDSGLSAQKLHELWDTPLVDLGLGRNLGSATRTIAQKTASQSVPHLTTVDEVILASDAWVEDAHQLAQPAYSLLNVAVGAGKVSGVRVTKEYVKTEMPIAVSQLGLAAVRLRATLNAALKWRPPS</sequence>
<keyword evidence="2" id="KW-0479">Metal-binding</keyword>
<keyword evidence="5" id="KW-1015">Disulfide bond</keyword>
<evidence type="ECO:0000256" key="3">
    <source>
        <dbReference type="ARBA" id="ARBA00022759"/>
    </source>
</evidence>
<evidence type="ECO:0000256" key="6">
    <source>
        <dbReference type="ARBA" id="ARBA00023180"/>
    </source>
</evidence>
<dbReference type="PANTHER" id="PTHR33146">
    <property type="entry name" value="ENDONUCLEASE 4"/>
    <property type="match status" value="1"/>
</dbReference>
<evidence type="ECO:0000256" key="1">
    <source>
        <dbReference type="ARBA" id="ARBA00022722"/>
    </source>
</evidence>
<accession>A0A560HL01</accession>
<dbReference type="CDD" id="cd11010">
    <property type="entry name" value="S1-P1_nuclease"/>
    <property type="match status" value="1"/>
</dbReference>
<name>A0A560HL01_9PROT</name>
<comment type="caution">
    <text evidence="8">The sequence shown here is derived from an EMBL/GenBank/DDBJ whole genome shotgun (WGS) entry which is preliminary data.</text>
</comment>